<evidence type="ECO:0000256" key="1">
    <source>
        <dbReference type="ARBA" id="ARBA00009715"/>
    </source>
</evidence>
<reference evidence="2 3" key="1">
    <citation type="submission" date="2017-09" db="EMBL/GenBank/DDBJ databases">
        <title>Bacterial strain isolated from the female urinary microbiota.</title>
        <authorList>
            <person name="Thomas-White K."/>
            <person name="Kumar N."/>
            <person name="Forster S."/>
            <person name="Putonti C."/>
            <person name="Lawley T."/>
            <person name="Wolfe A.J."/>
        </authorList>
    </citation>
    <scope>NUCLEOTIDE SEQUENCE [LARGE SCALE GENOMIC DNA]</scope>
    <source>
        <strain evidence="2 3">UMB0834</strain>
    </source>
</reference>
<dbReference type="RefSeq" id="WP_070503902.1">
    <property type="nucleotide sequence ID" value="NZ_JAASJD010000011.1"/>
</dbReference>
<comment type="caution">
    <text evidence="2">The sequence shown here is derived from an EMBL/GenBank/DDBJ whole genome shotgun (WGS) entry which is preliminary data.</text>
</comment>
<dbReference type="Proteomes" id="UP000235748">
    <property type="component" value="Unassembled WGS sequence"/>
</dbReference>
<dbReference type="EMBL" id="PNGG01000004">
    <property type="protein sequence ID" value="PMC18350.1"/>
    <property type="molecule type" value="Genomic_DNA"/>
</dbReference>
<accession>A0A2N6QFK8</accession>
<dbReference type="AlphaFoldDB" id="A0A2N6QFK8"/>
<protein>
    <submittedName>
        <fullName evidence="2">Csa1 family protein</fullName>
    </submittedName>
</protein>
<proteinExistence type="inferred from homology"/>
<comment type="similarity">
    <text evidence="1">Belongs to the staphylococcal tandem lipoprotein family.</text>
</comment>
<dbReference type="InterPro" id="IPR038641">
    <property type="entry name" value="Csa_sf"/>
</dbReference>
<dbReference type="Gene3D" id="2.50.20.40">
    <property type="match status" value="1"/>
</dbReference>
<organism evidence="2 3">
    <name type="scientific">Staphylococcus pettenkoferi</name>
    <dbReference type="NCBI Taxonomy" id="170573"/>
    <lineage>
        <taxon>Bacteria</taxon>
        <taxon>Bacillati</taxon>
        <taxon>Bacillota</taxon>
        <taxon>Bacilli</taxon>
        <taxon>Bacillales</taxon>
        <taxon>Staphylococcaceae</taxon>
        <taxon>Staphylococcus</taxon>
    </lineage>
</organism>
<evidence type="ECO:0000313" key="2">
    <source>
        <dbReference type="EMBL" id="PMC18350.1"/>
    </source>
</evidence>
<dbReference type="InterPro" id="IPR007595">
    <property type="entry name" value="Csa"/>
</dbReference>
<evidence type="ECO:0000313" key="3">
    <source>
        <dbReference type="Proteomes" id="UP000235748"/>
    </source>
</evidence>
<gene>
    <name evidence="2" type="ORF">CJ235_07920</name>
</gene>
<name>A0A2N6QFK8_9STAP</name>
<dbReference type="Pfam" id="PF04507">
    <property type="entry name" value="DUF576"/>
    <property type="match status" value="1"/>
</dbReference>
<sequence>MKKLLKTVIILISLLFLICMSACNRSTSYEHDIQIKKNIHDSLSIYPTKNLEDLYDIKGSRDSDFAKEDKGTWVVDTSINKNTKYSLHSEGAMLFINRNKKESKGYYYISDYKEKDQDTEKRYPVIFKNNKIHPINSNISKQVKNKIEQFQFLIQYTDINENIEKKRGKYFYNPNVSNFKGRYNLNEQDEILKAVKTQYNLDYDQADLLIKGSQEPSTKGISNKSIQISFNNNYYITDDLIYKPNKKDESE</sequence>